<comment type="caution">
    <text evidence="2">The sequence shown here is derived from an EMBL/GenBank/DDBJ whole genome shotgun (WGS) entry which is preliminary data.</text>
</comment>
<keyword evidence="3" id="KW-1185">Reference proteome</keyword>
<proteinExistence type="predicted"/>
<sequence>MQETAGHAILPASASAQEQHEVAPSPATATPIIAKLTDATGPACLYEAVSREEKLGKQQKSRGAQRSKK</sequence>
<feature type="region of interest" description="Disordered" evidence="1">
    <location>
        <begin position="50"/>
        <end position="69"/>
    </location>
</feature>
<evidence type="ECO:0000313" key="2">
    <source>
        <dbReference type="EMBL" id="MPC40703.1"/>
    </source>
</evidence>
<reference evidence="2 3" key="1">
    <citation type="submission" date="2019-05" db="EMBL/GenBank/DDBJ databases">
        <title>Another draft genome of Portunus trituberculatus and its Hox gene families provides insights of decapod evolution.</title>
        <authorList>
            <person name="Jeong J.-H."/>
            <person name="Song I."/>
            <person name="Kim S."/>
            <person name="Choi T."/>
            <person name="Kim D."/>
            <person name="Ryu S."/>
            <person name="Kim W."/>
        </authorList>
    </citation>
    <scope>NUCLEOTIDE SEQUENCE [LARGE SCALE GENOMIC DNA]</scope>
    <source>
        <tissue evidence="2">Muscle</tissue>
    </source>
</reference>
<dbReference type="AlphaFoldDB" id="A0A5B7F6M9"/>
<organism evidence="2 3">
    <name type="scientific">Portunus trituberculatus</name>
    <name type="common">Swimming crab</name>
    <name type="synonym">Neptunus trituberculatus</name>
    <dbReference type="NCBI Taxonomy" id="210409"/>
    <lineage>
        <taxon>Eukaryota</taxon>
        <taxon>Metazoa</taxon>
        <taxon>Ecdysozoa</taxon>
        <taxon>Arthropoda</taxon>
        <taxon>Crustacea</taxon>
        <taxon>Multicrustacea</taxon>
        <taxon>Malacostraca</taxon>
        <taxon>Eumalacostraca</taxon>
        <taxon>Eucarida</taxon>
        <taxon>Decapoda</taxon>
        <taxon>Pleocyemata</taxon>
        <taxon>Brachyura</taxon>
        <taxon>Eubrachyura</taxon>
        <taxon>Portunoidea</taxon>
        <taxon>Portunidae</taxon>
        <taxon>Portuninae</taxon>
        <taxon>Portunus</taxon>
    </lineage>
</organism>
<feature type="region of interest" description="Disordered" evidence="1">
    <location>
        <begin position="1"/>
        <end position="28"/>
    </location>
</feature>
<feature type="compositionally biased region" description="Basic residues" evidence="1">
    <location>
        <begin position="57"/>
        <end position="69"/>
    </location>
</feature>
<evidence type="ECO:0000313" key="3">
    <source>
        <dbReference type="Proteomes" id="UP000324222"/>
    </source>
</evidence>
<gene>
    <name evidence="2" type="ORF">E2C01_034268</name>
</gene>
<protein>
    <submittedName>
        <fullName evidence="2">Uncharacterized protein</fullName>
    </submittedName>
</protein>
<dbReference type="EMBL" id="VSRR010004783">
    <property type="protein sequence ID" value="MPC40703.1"/>
    <property type="molecule type" value="Genomic_DNA"/>
</dbReference>
<name>A0A5B7F6M9_PORTR</name>
<dbReference type="Proteomes" id="UP000324222">
    <property type="component" value="Unassembled WGS sequence"/>
</dbReference>
<evidence type="ECO:0000256" key="1">
    <source>
        <dbReference type="SAM" id="MobiDB-lite"/>
    </source>
</evidence>
<accession>A0A5B7F6M9</accession>